<dbReference type="Pfam" id="PF00933">
    <property type="entry name" value="Glyco_hydro_3"/>
    <property type="match status" value="1"/>
</dbReference>
<dbReference type="PANTHER" id="PTHR42721">
    <property type="entry name" value="SUGAR HYDROLASE-RELATED"/>
    <property type="match status" value="1"/>
</dbReference>
<dbReference type="SUPFAM" id="SSF51445">
    <property type="entry name" value="(Trans)glycosidases"/>
    <property type="match status" value="1"/>
</dbReference>
<dbReference type="Gramene" id="KOM35340">
    <property type="protein sequence ID" value="KOM35340"/>
    <property type="gene ID" value="LR48_Vigan02g149000"/>
</dbReference>
<evidence type="ECO:0000259" key="3">
    <source>
        <dbReference type="SMART" id="SM01217"/>
    </source>
</evidence>
<dbReference type="GO" id="GO:0031222">
    <property type="term" value="P:arabinan catabolic process"/>
    <property type="evidence" value="ECO:0007669"/>
    <property type="project" value="TreeGrafter"/>
</dbReference>
<dbReference type="InterPro" id="IPR036881">
    <property type="entry name" value="Glyco_hydro_3_C_sf"/>
</dbReference>
<dbReference type="InterPro" id="IPR036962">
    <property type="entry name" value="Glyco_hydro_3_N_sf"/>
</dbReference>
<dbReference type="SMART" id="SM01217">
    <property type="entry name" value="Fn3_like"/>
    <property type="match status" value="1"/>
</dbReference>
<gene>
    <name evidence="4" type="ORF">LR48_Vigan02g149000</name>
</gene>
<evidence type="ECO:0000256" key="1">
    <source>
        <dbReference type="ARBA" id="ARBA00022801"/>
    </source>
</evidence>
<reference evidence="5" key="1">
    <citation type="journal article" date="2015" name="Proc. Natl. Acad. Sci. U.S.A.">
        <title>Genome sequencing of adzuki bean (Vigna angularis) provides insight into high starch and low fat accumulation and domestication.</title>
        <authorList>
            <person name="Yang K."/>
            <person name="Tian Z."/>
            <person name="Chen C."/>
            <person name="Luo L."/>
            <person name="Zhao B."/>
            <person name="Wang Z."/>
            <person name="Yu L."/>
            <person name="Li Y."/>
            <person name="Sun Y."/>
            <person name="Li W."/>
            <person name="Chen Y."/>
            <person name="Li Y."/>
            <person name="Zhang Y."/>
            <person name="Ai D."/>
            <person name="Zhao J."/>
            <person name="Shang C."/>
            <person name="Ma Y."/>
            <person name="Wu B."/>
            <person name="Wang M."/>
            <person name="Gao L."/>
            <person name="Sun D."/>
            <person name="Zhang P."/>
            <person name="Guo F."/>
            <person name="Wang W."/>
            <person name="Li Y."/>
            <person name="Wang J."/>
            <person name="Varshney R.K."/>
            <person name="Wang J."/>
            <person name="Ling H.Q."/>
            <person name="Wan P."/>
        </authorList>
    </citation>
    <scope>NUCLEOTIDE SEQUENCE</scope>
    <source>
        <strain evidence="5">cv. Jingnong 6</strain>
    </source>
</reference>
<dbReference type="Pfam" id="PF14310">
    <property type="entry name" value="Fn3-like"/>
    <property type="match status" value="1"/>
</dbReference>
<dbReference type="EMBL" id="CM003372">
    <property type="protein sequence ID" value="KOM35340.1"/>
    <property type="molecule type" value="Genomic_DNA"/>
</dbReference>
<dbReference type="PANTHER" id="PTHR42721:SF30">
    <property type="entry name" value="ALPHA-L-ARABINOFURANOSIDASE_BETA-D-XYLOSIDASE"/>
    <property type="match status" value="1"/>
</dbReference>
<proteinExistence type="predicted"/>
<keyword evidence="2" id="KW-0732">Signal</keyword>
<dbReference type="GO" id="GO:0045493">
    <property type="term" value="P:xylan catabolic process"/>
    <property type="evidence" value="ECO:0007669"/>
    <property type="project" value="InterPro"/>
</dbReference>
<evidence type="ECO:0000256" key="2">
    <source>
        <dbReference type="SAM" id="SignalP"/>
    </source>
</evidence>
<dbReference type="InterPro" id="IPR001764">
    <property type="entry name" value="Glyco_hydro_3_N"/>
</dbReference>
<evidence type="ECO:0000313" key="4">
    <source>
        <dbReference type="EMBL" id="KOM35340.1"/>
    </source>
</evidence>
<evidence type="ECO:0000313" key="5">
    <source>
        <dbReference type="Proteomes" id="UP000053144"/>
    </source>
</evidence>
<dbReference type="GO" id="GO:0046556">
    <property type="term" value="F:alpha-L-arabinofuranosidase activity"/>
    <property type="evidence" value="ECO:0007669"/>
    <property type="project" value="TreeGrafter"/>
</dbReference>
<name>A0A0L9TXR3_PHAAN</name>
<dbReference type="GO" id="GO:0009044">
    <property type="term" value="F:xylan 1,4-beta-xylosidase activity"/>
    <property type="evidence" value="ECO:0007669"/>
    <property type="project" value="InterPro"/>
</dbReference>
<sequence>MASIFSPLTTIFFFLIVLWGGEARDPFACDPKNAATRGLPFCKASLAIAERVKDLIGRLTVEEKVSLLVNNAAAVPRLGIKGYEWWSEALHGVSNVGPGTKFGGQFPAATSFPQVITTAASFNASLWEAIGQVASDEARAMYNGGTSGLTYWSPNVNIFRDPRWGRGQETPGEDPLLAGKYAASYVRGLQGSDGDRLKVAACCKHFTAYDLDNWKGVDRFHFNAEVSKQDMEETFNVPFRMCVKEGNVASVMCSYNQLPMTWYPEGYVEKLAMTNMAMRSSKSKGYPGRTYRFYSGPVVYPFGYGLSYTHFVQTLASAPKVVSIPVDGHRQKNSSNIANKAIKVTHARCGKLSVSLHVDVKNVGSRYGTHTLLVFSAPPPGNGHWAPHKQLVGFHKVHLPPKAQQRLRINIHVCKLLSVVDTSGTRRIPMGSHTLHIAHIKHSLTLHPQTL</sequence>
<dbReference type="InterPro" id="IPR017853">
    <property type="entry name" value="GH"/>
</dbReference>
<dbReference type="InterPro" id="IPR013783">
    <property type="entry name" value="Ig-like_fold"/>
</dbReference>
<dbReference type="Gene3D" id="3.20.20.300">
    <property type="entry name" value="Glycoside hydrolase, family 3, N-terminal domain"/>
    <property type="match status" value="1"/>
</dbReference>
<dbReference type="Proteomes" id="UP000053144">
    <property type="component" value="Chromosome 2"/>
</dbReference>
<protein>
    <recommendedName>
        <fullName evidence="3">Fibronectin type III-like domain-containing protein</fullName>
    </recommendedName>
</protein>
<dbReference type="Gene3D" id="2.60.40.10">
    <property type="entry name" value="Immunoglobulins"/>
    <property type="match status" value="1"/>
</dbReference>
<feature type="chain" id="PRO_5005595146" description="Fibronectin type III-like domain-containing protein" evidence="2">
    <location>
        <begin position="24"/>
        <end position="451"/>
    </location>
</feature>
<keyword evidence="1" id="KW-0378">Hydrolase</keyword>
<dbReference type="SUPFAM" id="SSF52279">
    <property type="entry name" value="Beta-D-glucan exohydrolase, C-terminal domain"/>
    <property type="match status" value="1"/>
</dbReference>
<accession>A0A0L9TXR3</accession>
<dbReference type="InterPro" id="IPR026891">
    <property type="entry name" value="Fn3-like"/>
</dbReference>
<dbReference type="AlphaFoldDB" id="A0A0L9TXR3"/>
<dbReference type="InterPro" id="IPR044993">
    <property type="entry name" value="BXL"/>
</dbReference>
<feature type="domain" description="Fibronectin type III-like" evidence="3">
    <location>
        <begin position="370"/>
        <end position="441"/>
    </location>
</feature>
<feature type="signal peptide" evidence="2">
    <location>
        <begin position="1"/>
        <end position="23"/>
    </location>
</feature>
<organism evidence="4 5">
    <name type="scientific">Phaseolus angularis</name>
    <name type="common">Azuki bean</name>
    <name type="synonym">Vigna angularis</name>
    <dbReference type="NCBI Taxonomy" id="3914"/>
    <lineage>
        <taxon>Eukaryota</taxon>
        <taxon>Viridiplantae</taxon>
        <taxon>Streptophyta</taxon>
        <taxon>Embryophyta</taxon>
        <taxon>Tracheophyta</taxon>
        <taxon>Spermatophyta</taxon>
        <taxon>Magnoliopsida</taxon>
        <taxon>eudicotyledons</taxon>
        <taxon>Gunneridae</taxon>
        <taxon>Pentapetalae</taxon>
        <taxon>rosids</taxon>
        <taxon>fabids</taxon>
        <taxon>Fabales</taxon>
        <taxon>Fabaceae</taxon>
        <taxon>Papilionoideae</taxon>
        <taxon>50 kb inversion clade</taxon>
        <taxon>NPAAA clade</taxon>
        <taxon>indigoferoid/millettioid clade</taxon>
        <taxon>Phaseoleae</taxon>
        <taxon>Vigna</taxon>
    </lineage>
</organism>